<feature type="region of interest" description="Disordered" evidence="1">
    <location>
        <begin position="568"/>
        <end position="696"/>
    </location>
</feature>
<feature type="compositionally biased region" description="Polar residues" evidence="1">
    <location>
        <begin position="791"/>
        <end position="812"/>
    </location>
</feature>
<feature type="compositionally biased region" description="Polar residues" evidence="1">
    <location>
        <begin position="301"/>
        <end position="312"/>
    </location>
</feature>
<protein>
    <recommendedName>
        <fullName evidence="2">AMP-activated protein kinase glycogen-binding domain-containing protein</fullName>
    </recommendedName>
</protein>
<feature type="region of interest" description="Disordered" evidence="1">
    <location>
        <begin position="141"/>
        <end position="211"/>
    </location>
</feature>
<dbReference type="InterPro" id="IPR032640">
    <property type="entry name" value="AMPK1_CBM"/>
</dbReference>
<dbReference type="InterPro" id="IPR013783">
    <property type="entry name" value="Ig-like_fold"/>
</dbReference>
<dbReference type="InterPro" id="IPR014756">
    <property type="entry name" value="Ig_E-set"/>
</dbReference>
<proteinExistence type="predicted"/>
<feature type="compositionally biased region" description="Low complexity" evidence="1">
    <location>
        <begin position="577"/>
        <end position="596"/>
    </location>
</feature>
<feature type="compositionally biased region" description="Basic and acidic residues" evidence="1">
    <location>
        <begin position="637"/>
        <end position="647"/>
    </location>
</feature>
<evidence type="ECO:0000256" key="1">
    <source>
        <dbReference type="SAM" id="MobiDB-lite"/>
    </source>
</evidence>
<accession>A0A8H3UFX9</accession>
<name>A0A8H3UFX9_VENIN</name>
<dbReference type="CDD" id="cd02859">
    <property type="entry name" value="E_set_AMPKbeta_like_N"/>
    <property type="match status" value="1"/>
</dbReference>
<feature type="region of interest" description="Disordered" evidence="1">
    <location>
        <begin position="285"/>
        <end position="373"/>
    </location>
</feature>
<evidence type="ECO:0000313" key="3">
    <source>
        <dbReference type="EMBL" id="KAE9968782.1"/>
    </source>
</evidence>
<feature type="region of interest" description="Disordered" evidence="1">
    <location>
        <begin position="752"/>
        <end position="908"/>
    </location>
</feature>
<evidence type="ECO:0000313" key="4">
    <source>
        <dbReference type="Proteomes" id="UP000447873"/>
    </source>
</evidence>
<comment type="caution">
    <text evidence="3">The sequence shown here is derived from an EMBL/GenBank/DDBJ whole genome shotgun (WGS) entry which is preliminary data.</text>
</comment>
<feature type="compositionally biased region" description="Low complexity" evidence="1">
    <location>
        <begin position="881"/>
        <end position="899"/>
    </location>
</feature>
<gene>
    <name evidence="3" type="ORF">EG328_007273</name>
</gene>
<dbReference type="SUPFAM" id="SSF81296">
    <property type="entry name" value="E set domains"/>
    <property type="match status" value="1"/>
</dbReference>
<feature type="compositionally biased region" description="Polar residues" evidence="1">
    <location>
        <begin position="163"/>
        <end position="175"/>
    </location>
</feature>
<feature type="domain" description="AMP-activated protein kinase glycogen-binding" evidence="2">
    <location>
        <begin position="4"/>
        <end position="81"/>
    </location>
</feature>
<reference evidence="3 4" key="1">
    <citation type="submission" date="2018-12" db="EMBL/GenBank/DDBJ databases">
        <title>Venturia inaequalis Genome Resource.</title>
        <authorList>
            <person name="Lichtner F.J."/>
        </authorList>
    </citation>
    <scope>NUCLEOTIDE SEQUENCE [LARGE SCALE GENOMIC DNA]</scope>
    <source>
        <strain evidence="3 4">120213</strain>
    </source>
</reference>
<dbReference type="AlphaFoldDB" id="A0A8H3UFX9"/>
<dbReference type="EMBL" id="WNWS01000392">
    <property type="protein sequence ID" value="KAE9968782.1"/>
    <property type="molecule type" value="Genomic_DNA"/>
</dbReference>
<feature type="compositionally biased region" description="Polar residues" evidence="1">
    <location>
        <begin position="625"/>
        <end position="636"/>
    </location>
</feature>
<dbReference type="Pfam" id="PF16561">
    <property type="entry name" value="AMPK1_CBM"/>
    <property type="match status" value="1"/>
</dbReference>
<dbReference type="Gene3D" id="2.60.40.10">
    <property type="entry name" value="Immunoglobulins"/>
    <property type="match status" value="1"/>
</dbReference>
<feature type="compositionally biased region" description="Low complexity" evidence="1">
    <location>
        <begin position="848"/>
        <end position="862"/>
    </location>
</feature>
<organism evidence="3 4">
    <name type="scientific">Venturia inaequalis</name>
    <name type="common">Apple scab fungus</name>
    <dbReference type="NCBI Taxonomy" id="5025"/>
    <lineage>
        <taxon>Eukaryota</taxon>
        <taxon>Fungi</taxon>
        <taxon>Dikarya</taxon>
        <taxon>Ascomycota</taxon>
        <taxon>Pezizomycotina</taxon>
        <taxon>Dothideomycetes</taxon>
        <taxon>Pleosporomycetidae</taxon>
        <taxon>Venturiales</taxon>
        <taxon>Venturiaceae</taxon>
        <taxon>Venturia</taxon>
    </lineage>
</organism>
<feature type="compositionally biased region" description="Basic and acidic residues" evidence="1">
    <location>
        <begin position="346"/>
        <end position="362"/>
    </location>
</feature>
<feature type="compositionally biased region" description="Polar residues" evidence="1">
    <location>
        <begin position="764"/>
        <end position="775"/>
    </location>
</feature>
<evidence type="ECO:0000259" key="2">
    <source>
        <dbReference type="Pfam" id="PF16561"/>
    </source>
</evidence>
<dbReference type="Proteomes" id="UP000447873">
    <property type="component" value="Unassembled WGS sequence"/>
</dbReference>
<sequence length="981" mass="99772">MASYTFKWEHPEANEVFVTGTFDDWGKTEKLDRKGDFFEKDVQLPNKDKILYKFVVDGNWTVNSHLPQETDEHNNVNNVLHPHQLGEPSLLFSSAAPLATTAGLAAAVPLASEKPAEKSVLPGSFPETPAAELPAFNVAPLPATEGAGNPIHLEPGEKVPDPSSFTKNTISSTVGSDEPSAFSVAPIPATEGPGNPIHLEPGEKVPDPSTLTKNTIQSTVASDEPSAFSVAPIPATAGAGNPIHLEPGEKVPDPSTLTKNTIQSTVASDEPAAFSVAPIPATAGAGNPIHLEPGEKVPDPSTFTSNTIQSAVTEDKSLASDVPEVVTESQEAAKASPEASANPEAVEDKKDLEKELKAKVPEEPPTSESGLPTGQIYAALAGGVAAIGGAAAGVAAVAQKHATTAATEASKSLPSTGLMNSFGTGPNVPDVVKDSIAKAHVSPEATTSTEAVREKDAVESELLKTVKPSEDIPRSLESTSAVPDVVQESIAKAHVSPEATTSAEAVREKDAVETQLLKTVKPSGTESRGAVPDVVKESIATAHVSPEATASAYAVEEKGAVESELLKKVKPVTESGEPAPTATASTSAKAPEASEPVFGVAPLPATAGAGNPVRLAPGEKVPDPSSITANTLTSNVRTDKESYEKADTLPVADTPATKAPENSVFGVAPLPATAGTGNPVHLAPGEKVPEPSSITANTLTSNVHTDKESYEKADALPIVAAAASETPKESTGAFSVPPVSKNMIPESSLPVNSAAVGETDPGVTIQSAAPTSTTAILAGKVPLEPKAESPTAASGLSSTALDSSEPLKSSTEPDALNAPASTPAVSEVTKENIKPEAVSPVEPVKNGGPTVTSGTSTTPVAAKTTQDGPATPKKEAEPRLSTTTAGTGTPGSDAATPDSKAAKKSKRRSIFNKCLSDISASAEEAPVNAEAVHSVIGGMPAGLDGGLPIGAAGGAREALPRVRYSRSSNKTAGMAGCCVIV</sequence>